<evidence type="ECO:0000313" key="7">
    <source>
        <dbReference type="Proteomes" id="UP000294848"/>
    </source>
</evidence>
<dbReference type="GO" id="GO:0005344">
    <property type="term" value="F:oxygen carrier activity"/>
    <property type="evidence" value="ECO:0007669"/>
    <property type="project" value="UniProtKB-KW"/>
</dbReference>
<evidence type="ECO:0000256" key="1">
    <source>
        <dbReference type="ARBA" id="ARBA00010587"/>
    </source>
</evidence>
<name>A0A4R6HAS1_9BACT</name>
<organism evidence="6 7">
    <name type="scientific">Sunxiuqinia elliptica</name>
    <dbReference type="NCBI Taxonomy" id="655355"/>
    <lineage>
        <taxon>Bacteria</taxon>
        <taxon>Pseudomonadati</taxon>
        <taxon>Bacteroidota</taxon>
        <taxon>Bacteroidia</taxon>
        <taxon>Marinilabiliales</taxon>
        <taxon>Prolixibacteraceae</taxon>
        <taxon>Sunxiuqinia</taxon>
    </lineage>
</organism>
<dbReference type="RefSeq" id="WP_133463507.1">
    <property type="nucleotide sequence ID" value="NZ_SNWI01000001.1"/>
</dbReference>
<evidence type="ECO:0000256" key="2">
    <source>
        <dbReference type="ARBA" id="ARBA00022621"/>
    </source>
</evidence>
<evidence type="ECO:0000256" key="3">
    <source>
        <dbReference type="ARBA" id="ARBA00022723"/>
    </source>
</evidence>
<dbReference type="PANTHER" id="PTHR37164">
    <property type="entry name" value="BACTERIOHEMERYTHRIN"/>
    <property type="match status" value="1"/>
</dbReference>
<evidence type="ECO:0000256" key="4">
    <source>
        <dbReference type="ARBA" id="ARBA00023004"/>
    </source>
</evidence>
<proteinExistence type="inferred from homology"/>
<accession>A0A4R6HAS1</accession>
<dbReference type="CDD" id="cd12107">
    <property type="entry name" value="Hemerythrin"/>
    <property type="match status" value="1"/>
</dbReference>
<dbReference type="InterPro" id="IPR012827">
    <property type="entry name" value="Hemerythrin_metal-bd"/>
</dbReference>
<dbReference type="NCBIfam" id="TIGR02481">
    <property type="entry name" value="hemeryth_dom"/>
    <property type="match status" value="1"/>
</dbReference>
<dbReference type="OrthoDB" id="1122424at2"/>
<gene>
    <name evidence="6" type="ORF">DET52_101822</name>
</gene>
<evidence type="ECO:0000259" key="5">
    <source>
        <dbReference type="Pfam" id="PF01814"/>
    </source>
</evidence>
<evidence type="ECO:0000313" key="6">
    <source>
        <dbReference type="EMBL" id="TDO05462.1"/>
    </source>
</evidence>
<keyword evidence="2" id="KW-0813">Transport</keyword>
<dbReference type="AlphaFoldDB" id="A0A4R6HAS1"/>
<dbReference type="Gene3D" id="1.20.120.50">
    <property type="entry name" value="Hemerythrin-like"/>
    <property type="match status" value="1"/>
</dbReference>
<protein>
    <submittedName>
        <fullName evidence="6">Hemerythrin</fullName>
    </submittedName>
</protein>
<comment type="similarity">
    <text evidence="1">Belongs to the hemerythrin family.</text>
</comment>
<keyword evidence="3" id="KW-0479">Metal-binding</keyword>
<keyword evidence="2" id="KW-0561">Oxygen transport</keyword>
<dbReference type="GO" id="GO:0046872">
    <property type="term" value="F:metal ion binding"/>
    <property type="evidence" value="ECO:0007669"/>
    <property type="project" value="UniProtKB-KW"/>
</dbReference>
<sequence>MDNNYIWKKQYEIGVPEIDGEHQIFLKTIQKLYEAYQKKLPKEILSGLFLELYKYADFHFISEENIMVINGYPEYEAHKKEHHNLLQKLAGIINTFDTKYIDKDKLFEFLLEWFTIHTTNSDRKLGAYLGTIE</sequence>
<keyword evidence="4" id="KW-0408">Iron</keyword>
<dbReference type="Pfam" id="PF01814">
    <property type="entry name" value="Hemerythrin"/>
    <property type="match status" value="1"/>
</dbReference>
<dbReference type="InterPro" id="IPR012312">
    <property type="entry name" value="Hemerythrin-like"/>
</dbReference>
<dbReference type="InterPro" id="IPR035938">
    <property type="entry name" value="Hemerythrin-like_sf"/>
</dbReference>
<dbReference type="NCBIfam" id="NF033749">
    <property type="entry name" value="bact_hemeryth"/>
    <property type="match status" value="1"/>
</dbReference>
<dbReference type="EMBL" id="SNWI01000001">
    <property type="protein sequence ID" value="TDO05462.1"/>
    <property type="molecule type" value="Genomic_DNA"/>
</dbReference>
<feature type="domain" description="Hemerythrin-like" evidence="5">
    <location>
        <begin position="15"/>
        <end position="127"/>
    </location>
</feature>
<dbReference type="Proteomes" id="UP000294848">
    <property type="component" value="Unassembled WGS sequence"/>
</dbReference>
<dbReference type="PANTHER" id="PTHR37164:SF1">
    <property type="entry name" value="BACTERIOHEMERYTHRIN"/>
    <property type="match status" value="1"/>
</dbReference>
<dbReference type="InterPro" id="IPR050669">
    <property type="entry name" value="Hemerythrin"/>
</dbReference>
<dbReference type="InterPro" id="IPR016131">
    <property type="entry name" value="Haemerythrin_Fe_BS"/>
</dbReference>
<dbReference type="PROSITE" id="PS00550">
    <property type="entry name" value="HEMERYTHRINS"/>
    <property type="match status" value="1"/>
</dbReference>
<comment type="caution">
    <text evidence="6">The sequence shown here is derived from an EMBL/GenBank/DDBJ whole genome shotgun (WGS) entry which is preliminary data.</text>
</comment>
<reference evidence="6 7" key="1">
    <citation type="submission" date="2019-03" db="EMBL/GenBank/DDBJ databases">
        <title>Freshwater and sediment microbial communities from various areas in North America, analyzing microbe dynamics in response to fracking.</title>
        <authorList>
            <person name="Lamendella R."/>
        </authorList>
    </citation>
    <scope>NUCLEOTIDE SEQUENCE [LARGE SCALE GENOMIC DNA]</scope>
    <source>
        <strain evidence="6 7">114D</strain>
    </source>
</reference>
<dbReference type="SUPFAM" id="SSF47188">
    <property type="entry name" value="Hemerythrin-like"/>
    <property type="match status" value="1"/>
</dbReference>